<dbReference type="AlphaFoldDB" id="A0A0D2WIS5"/>
<dbReference type="InterPro" id="IPR011419">
    <property type="entry name" value="ATP12_ATP_synth-F1-assembly"/>
</dbReference>
<evidence type="ECO:0000256" key="4">
    <source>
        <dbReference type="ARBA" id="ARBA00023128"/>
    </source>
</evidence>
<keyword evidence="5" id="KW-0143">Chaperone</keyword>
<dbReference type="InParanoid" id="A0A0D2WIS5"/>
<evidence type="ECO:0000256" key="1">
    <source>
        <dbReference type="ARBA" id="ARBA00004173"/>
    </source>
</evidence>
<keyword evidence="3" id="KW-0809">Transit peptide</keyword>
<protein>
    <recommendedName>
        <fullName evidence="9">ATP synthase mitochondrial F1 complex assembly factor 2</fullName>
    </recommendedName>
</protein>
<name>A0A0D2WIS5_CAPO3</name>
<evidence type="ECO:0000313" key="7">
    <source>
        <dbReference type="EMBL" id="KJE89023.1"/>
    </source>
</evidence>
<gene>
    <name evidence="7" type="ORF">CAOG_000582</name>
</gene>
<reference evidence="8" key="1">
    <citation type="submission" date="2011-02" db="EMBL/GenBank/DDBJ databases">
        <title>The Genome Sequence of Capsaspora owczarzaki ATCC 30864.</title>
        <authorList>
            <person name="Russ C."/>
            <person name="Cuomo C."/>
            <person name="Burger G."/>
            <person name="Gray M.W."/>
            <person name="Holland P.W.H."/>
            <person name="King N."/>
            <person name="Lang F.B.F."/>
            <person name="Roger A.J."/>
            <person name="Ruiz-Trillo I."/>
            <person name="Young S.K."/>
            <person name="Zeng Q."/>
            <person name="Gargeya S."/>
            <person name="Alvarado L."/>
            <person name="Berlin A."/>
            <person name="Chapman S.B."/>
            <person name="Chen Z."/>
            <person name="Freedman E."/>
            <person name="Gellesch M."/>
            <person name="Goldberg J."/>
            <person name="Griggs A."/>
            <person name="Gujja S."/>
            <person name="Heilman E."/>
            <person name="Heiman D."/>
            <person name="Howarth C."/>
            <person name="Mehta T."/>
            <person name="Neiman D."/>
            <person name="Pearson M."/>
            <person name="Roberts A."/>
            <person name="Saif S."/>
            <person name="Shea T."/>
            <person name="Shenoy N."/>
            <person name="Sisk P."/>
            <person name="Stolte C."/>
            <person name="Sykes S."/>
            <person name="White J."/>
            <person name="Yandava C."/>
            <person name="Haas B."/>
            <person name="Nusbaum C."/>
            <person name="Birren B."/>
        </authorList>
    </citation>
    <scope>NUCLEOTIDE SEQUENCE</scope>
    <source>
        <strain evidence="8">ATCC 30864</strain>
    </source>
</reference>
<evidence type="ECO:0000256" key="5">
    <source>
        <dbReference type="ARBA" id="ARBA00023186"/>
    </source>
</evidence>
<sequence length="316" mass="34498">MFSVWARGSVWTQTMVRTAMRWSSSSAPPPPPPTSPPTPTTSIDSIPQTAAGDASRDPVSAGGGASPGGAVPERKRFYRSVTVSAAPATAPAPGFVIKLDDRQLRTPARSLLVLPTKALAVGVAGEWDSQRPTIKPHLMPLTALSNTATDPHRQRDRNQRVEDLLRFLATDTVCCRTPDPAAFQEMQSTHWDPLVHWFTKRFGVELNVSEDLFGGVHPEATTDRMRDVLKNMNEWTFTGLETATLTAKSMVIAAALGGGYIDANQATICAHLEEEFQTERWGKVEWGHGMRHADTRMTLAAAGLFMRLATENARLL</sequence>
<dbReference type="PANTHER" id="PTHR21013:SF10">
    <property type="entry name" value="ATP SYNTHASE MITOCHONDRIAL F1 COMPLEX ASSEMBLY FACTOR 2"/>
    <property type="match status" value="1"/>
</dbReference>
<comment type="subcellular location">
    <subcellularLocation>
        <location evidence="1">Mitochondrion</location>
    </subcellularLocation>
</comment>
<dbReference type="Pfam" id="PF07542">
    <property type="entry name" value="ATP12"/>
    <property type="match status" value="1"/>
</dbReference>
<dbReference type="Gene3D" id="1.10.3580.10">
    <property type="entry name" value="ATP12 ATPase"/>
    <property type="match status" value="1"/>
</dbReference>
<dbReference type="InterPro" id="IPR023335">
    <property type="entry name" value="ATP12_ortho_dom_sf"/>
</dbReference>
<dbReference type="Gene3D" id="3.30.2180.10">
    <property type="entry name" value="ATP12-like"/>
    <property type="match status" value="1"/>
</dbReference>
<dbReference type="GO" id="GO:0033615">
    <property type="term" value="P:mitochondrial proton-transporting ATP synthase complex assembly"/>
    <property type="evidence" value="ECO:0007669"/>
    <property type="project" value="TreeGrafter"/>
</dbReference>
<evidence type="ECO:0008006" key="9">
    <source>
        <dbReference type="Google" id="ProtNLM"/>
    </source>
</evidence>
<proteinExistence type="inferred from homology"/>
<dbReference type="RefSeq" id="XP_004365453.2">
    <property type="nucleotide sequence ID" value="XM_004365396.2"/>
</dbReference>
<evidence type="ECO:0000256" key="6">
    <source>
        <dbReference type="SAM" id="MobiDB-lite"/>
    </source>
</evidence>
<dbReference type="PhylomeDB" id="A0A0D2WIS5"/>
<dbReference type="STRING" id="595528.A0A0D2WIS5"/>
<feature type="compositionally biased region" description="Pro residues" evidence="6">
    <location>
        <begin position="27"/>
        <end position="39"/>
    </location>
</feature>
<dbReference type="PANTHER" id="PTHR21013">
    <property type="entry name" value="ATP SYNTHASE MITOCHONDRIAL F1 COMPLEX ASSEMBLY FACTOR 2/ATP12 PROTEIN, MITOCHONDRIAL PRECURSOR"/>
    <property type="match status" value="1"/>
</dbReference>
<dbReference type="OrthoDB" id="5673at2759"/>
<accession>A0A0D2WIS5</accession>
<dbReference type="Proteomes" id="UP000008743">
    <property type="component" value="Unassembled WGS sequence"/>
</dbReference>
<keyword evidence="4" id="KW-0496">Mitochondrion</keyword>
<evidence type="ECO:0000256" key="3">
    <source>
        <dbReference type="ARBA" id="ARBA00022946"/>
    </source>
</evidence>
<feature type="region of interest" description="Disordered" evidence="6">
    <location>
        <begin position="21"/>
        <end position="73"/>
    </location>
</feature>
<organism evidence="7 8">
    <name type="scientific">Capsaspora owczarzaki (strain ATCC 30864)</name>
    <dbReference type="NCBI Taxonomy" id="595528"/>
    <lineage>
        <taxon>Eukaryota</taxon>
        <taxon>Filasterea</taxon>
        <taxon>Capsaspora</taxon>
    </lineage>
</organism>
<evidence type="ECO:0000256" key="2">
    <source>
        <dbReference type="ARBA" id="ARBA00008231"/>
    </source>
</evidence>
<evidence type="ECO:0000313" key="8">
    <source>
        <dbReference type="Proteomes" id="UP000008743"/>
    </source>
</evidence>
<dbReference type="EMBL" id="KE346360">
    <property type="protein sequence ID" value="KJE89023.1"/>
    <property type="molecule type" value="Genomic_DNA"/>
</dbReference>
<dbReference type="GO" id="GO:0005739">
    <property type="term" value="C:mitochondrion"/>
    <property type="evidence" value="ECO:0007669"/>
    <property type="project" value="UniProtKB-SubCell"/>
</dbReference>
<dbReference type="FunCoup" id="A0A0D2WIS5">
    <property type="interactions" value="258"/>
</dbReference>
<dbReference type="InterPro" id="IPR042272">
    <property type="entry name" value="ATP12_ATP_synth-F1-assembly_N"/>
</dbReference>
<dbReference type="eggNOG" id="KOG3015">
    <property type="taxonomic scope" value="Eukaryota"/>
</dbReference>
<dbReference type="SUPFAM" id="SSF160909">
    <property type="entry name" value="ATP12-like"/>
    <property type="match status" value="1"/>
</dbReference>
<keyword evidence="8" id="KW-1185">Reference proteome</keyword>
<comment type="similarity">
    <text evidence="2">Belongs to the ATP12 family.</text>
</comment>